<evidence type="ECO:0000256" key="1">
    <source>
        <dbReference type="SAM" id="MobiDB-lite"/>
    </source>
</evidence>
<protein>
    <submittedName>
        <fullName evidence="2">DUF3253 domain-containing protein</fullName>
    </submittedName>
</protein>
<feature type="region of interest" description="Disordered" evidence="1">
    <location>
        <begin position="55"/>
        <end position="80"/>
    </location>
</feature>
<sequence>MTPRRIILQLLAERGEGKSICPSEAARALAPEDWRPLMDEVRAAGRMLAEEGRIEVTQGGEPVDPISARGPVRYRSRGER</sequence>
<evidence type="ECO:0000313" key="3">
    <source>
        <dbReference type="Proteomes" id="UP001142610"/>
    </source>
</evidence>
<dbReference type="SUPFAM" id="SSF46785">
    <property type="entry name" value="Winged helix' DNA-binding domain"/>
    <property type="match status" value="1"/>
</dbReference>
<gene>
    <name evidence="2" type="ORF">NOG11_08205</name>
</gene>
<dbReference type="RefSeq" id="WP_256619251.1">
    <property type="nucleotide sequence ID" value="NZ_JANIBC010000004.1"/>
</dbReference>
<dbReference type="Gene3D" id="1.10.10.10">
    <property type="entry name" value="Winged helix-like DNA-binding domain superfamily/Winged helix DNA-binding domain"/>
    <property type="match status" value="1"/>
</dbReference>
<keyword evidence="3" id="KW-1185">Reference proteome</keyword>
<dbReference type="AlphaFoldDB" id="A0A9X2L969"/>
<dbReference type="InterPro" id="IPR036388">
    <property type="entry name" value="WH-like_DNA-bd_sf"/>
</dbReference>
<accession>A0A9X2L969</accession>
<dbReference type="EMBL" id="JANIBC010000004">
    <property type="protein sequence ID" value="MCQ8185374.1"/>
    <property type="molecule type" value="Genomic_DNA"/>
</dbReference>
<dbReference type="InterPro" id="IPR021660">
    <property type="entry name" value="DUF3253"/>
</dbReference>
<organism evidence="2 3">
    <name type="scientific">Parvularcula maris</name>
    <dbReference type="NCBI Taxonomy" id="2965077"/>
    <lineage>
        <taxon>Bacteria</taxon>
        <taxon>Pseudomonadati</taxon>
        <taxon>Pseudomonadota</taxon>
        <taxon>Alphaproteobacteria</taxon>
        <taxon>Parvularculales</taxon>
        <taxon>Parvularculaceae</taxon>
        <taxon>Parvularcula</taxon>
    </lineage>
</organism>
<reference evidence="2" key="1">
    <citation type="submission" date="2022-07" db="EMBL/GenBank/DDBJ databases">
        <title>Parvularcula maris sp. nov., an algicidal bacterium isolated from seawater.</title>
        <authorList>
            <person name="Li F."/>
        </authorList>
    </citation>
    <scope>NUCLEOTIDE SEQUENCE</scope>
    <source>
        <strain evidence="2">BGMRC 0090</strain>
    </source>
</reference>
<proteinExistence type="predicted"/>
<dbReference type="Pfam" id="PF11625">
    <property type="entry name" value="DUF3253"/>
    <property type="match status" value="1"/>
</dbReference>
<name>A0A9X2L969_9PROT</name>
<dbReference type="Proteomes" id="UP001142610">
    <property type="component" value="Unassembled WGS sequence"/>
</dbReference>
<dbReference type="InterPro" id="IPR036390">
    <property type="entry name" value="WH_DNA-bd_sf"/>
</dbReference>
<comment type="caution">
    <text evidence="2">The sequence shown here is derived from an EMBL/GenBank/DDBJ whole genome shotgun (WGS) entry which is preliminary data.</text>
</comment>
<evidence type="ECO:0000313" key="2">
    <source>
        <dbReference type="EMBL" id="MCQ8185374.1"/>
    </source>
</evidence>